<sequence>MKSINAFALLLAASLVLTSCQEDYDPIGNNKPAPVLKIDPQYLRFDGAGGSSEASVKTNVASLDISTPPSWIQAVLSEDRTQITASAQANDDPVNIRMGTLQITTETGENEATQYLHFVQAAKDGMLTFDAFDGKTLDPNWQKSGTGKVTIGGGQLTMEENSILTYRAPRALVSQPNNVIIASVDVKGGEGGLQVYLNDDPNNAFSFFFSINSETGTGGFFAFHGSTPMALGDQIPGDPLNGTDMPAIPAAGERDDYFRIEFTNAPRWPNWWQSEVNIYSLKTSGGQTKVLAKHYTRKFEIDGPKPQPGYFAIWTKGGSCSFKNFILSAQQH</sequence>
<comment type="caution">
    <text evidence="2">The sequence shown here is derived from an EMBL/GenBank/DDBJ whole genome shotgun (WGS) entry which is preliminary data.</text>
</comment>
<proteinExistence type="predicted"/>
<accession>A0ABP8FXA7</accession>
<dbReference type="PROSITE" id="PS51257">
    <property type="entry name" value="PROKAR_LIPOPROTEIN"/>
    <property type="match status" value="1"/>
</dbReference>
<feature type="chain" id="PRO_5046926403" description="BACON domain-containing protein" evidence="1">
    <location>
        <begin position="19"/>
        <end position="332"/>
    </location>
</feature>
<organism evidence="2 3">
    <name type="scientific">Compostibacter hankyongensis</name>
    <dbReference type="NCBI Taxonomy" id="1007089"/>
    <lineage>
        <taxon>Bacteria</taxon>
        <taxon>Pseudomonadati</taxon>
        <taxon>Bacteroidota</taxon>
        <taxon>Chitinophagia</taxon>
        <taxon>Chitinophagales</taxon>
        <taxon>Chitinophagaceae</taxon>
        <taxon>Compostibacter</taxon>
    </lineage>
</organism>
<dbReference type="EMBL" id="BAABFN010000005">
    <property type="protein sequence ID" value="GAA4312877.1"/>
    <property type="molecule type" value="Genomic_DNA"/>
</dbReference>
<protein>
    <recommendedName>
        <fullName evidence="4">BACON domain-containing protein</fullName>
    </recommendedName>
</protein>
<name>A0ABP8FXA7_9BACT</name>
<keyword evidence="1" id="KW-0732">Signal</keyword>
<reference evidence="3" key="1">
    <citation type="journal article" date="2019" name="Int. J. Syst. Evol. Microbiol.">
        <title>The Global Catalogue of Microorganisms (GCM) 10K type strain sequencing project: providing services to taxonomists for standard genome sequencing and annotation.</title>
        <authorList>
            <consortium name="The Broad Institute Genomics Platform"/>
            <consortium name="The Broad Institute Genome Sequencing Center for Infectious Disease"/>
            <person name="Wu L."/>
            <person name="Ma J."/>
        </authorList>
    </citation>
    <scope>NUCLEOTIDE SEQUENCE [LARGE SCALE GENOMIC DNA]</scope>
    <source>
        <strain evidence="3">JCM 17664</strain>
    </source>
</reference>
<dbReference type="Proteomes" id="UP001501207">
    <property type="component" value="Unassembled WGS sequence"/>
</dbReference>
<evidence type="ECO:0000256" key="1">
    <source>
        <dbReference type="SAM" id="SignalP"/>
    </source>
</evidence>
<feature type="signal peptide" evidence="1">
    <location>
        <begin position="1"/>
        <end position="18"/>
    </location>
</feature>
<evidence type="ECO:0008006" key="4">
    <source>
        <dbReference type="Google" id="ProtNLM"/>
    </source>
</evidence>
<dbReference type="InterPro" id="IPR013783">
    <property type="entry name" value="Ig-like_fold"/>
</dbReference>
<dbReference type="RefSeq" id="WP_344979365.1">
    <property type="nucleotide sequence ID" value="NZ_BAABFN010000005.1"/>
</dbReference>
<evidence type="ECO:0000313" key="2">
    <source>
        <dbReference type="EMBL" id="GAA4312877.1"/>
    </source>
</evidence>
<evidence type="ECO:0000313" key="3">
    <source>
        <dbReference type="Proteomes" id="UP001501207"/>
    </source>
</evidence>
<keyword evidence="3" id="KW-1185">Reference proteome</keyword>
<dbReference type="Gene3D" id="2.60.40.10">
    <property type="entry name" value="Immunoglobulins"/>
    <property type="match status" value="1"/>
</dbReference>
<gene>
    <name evidence="2" type="ORF">GCM10023143_22800</name>
</gene>